<name>A0A0F9ATL0_9ZZZZ</name>
<dbReference type="AlphaFoldDB" id="A0A0F9ATL0"/>
<sequence length="65" mass="7918">MQDRKRDYLEAYHAWQSQLQALHRVLLEEERLEPPKLKALLNREARTKERYDRARRALLGLSEEE</sequence>
<reference evidence="1" key="1">
    <citation type="journal article" date="2015" name="Nature">
        <title>Complex archaea that bridge the gap between prokaryotes and eukaryotes.</title>
        <authorList>
            <person name="Spang A."/>
            <person name="Saw J.H."/>
            <person name="Jorgensen S.L."/>
            <person name="Zaremba-Niedzwiedzka K."/>
            <person name="Martijn J."/>
            <person name="Lind A.E."/>
            <person name="van Eijk R."/>
            <person name="Schleper C."/>
            <person name="Guy L."/>
            <person name="Ettema T.J."/>
        </authorList>
    </citation>
    <scope>NUCLEOTIDE SEQUENCE</scope>
</reference>
<proteinExistence type="predicted"/>
<dbReference type="EMBL" id="LAZR01044313">
    <property type="protein sequence ID" value="KKL04972.1"/>
    <property type="molecule type" value="Genomic_DNA"/>
</dbReference>
<organism evidence="1">
    <name type="scientific">marine sediment metagenome</name>
    <dbReference type="NCBI Taxonomy" id="412755"/>
    <lineage>
        <taxon>unclassified sequences</taxon>
        <taxon>metagenomes</taxon>
        <taxon>ecological metagenomes</taxon>
    </lineage>
</organism>
<comment type="caution">
    <text evidence="1">The sequence shown here is derived from an EMBL/GenBank/DDBJ whole genome shotgun (WGS) entry which is preliminary data.</text>
</comment>
<accession>A0A0F9ATL0</accession>
<gene>
    <name evidence="1" type="ORF">LCGC14_2610720</name>
</gene>
<protein>
    <submittedName>
        <fullName evidence="1">Uncharacterized protein</fullName>
    </submittedName>
</protein>
<evidence type="ECO:0000313" key="1">
    <source>
        <dbReference type="EMBL" id="KKL04972.1"/>
    </source>
</evidence>